<sequence length="455" mass="49763">MHWRSSEDSNGTGVNGVANITDGRNESPVEARNDRLSHPARKHSLSSRLLIGTLAAGCLLVAAIGLRLFSQRNELPELRTVNVERRDLVITVGTTGTIEPDEVVQVGPDVAGKIVRFGMDSRDPNKSIGVGSRVAKGTVLFQLDTQQYEIALEKANAAYRLANADLVRLEAQFQQSQRNLDRANRLRSTNAQSVYDEIVTANEMATAMLAVGKAKLEEAEAEVHHAKVSLENTNVRSPIDGIVIDRRANLGQYVSVGHPGLFLLAKDLDQMQIRASVSESDIGKVQRGQPVTFTVDAHRDQVMTGHVKEILLNARMHGNFVTYDVIVAIDQTDLNLLPHMTTDVEFEITKREQAWLVPTGALQWWPESEQMERTIATDLISPSVDSSGPGKGDTAYVWVPSRDGKVRPISVQVGIDDGVQTEVIGTGLAPDSPVVVGEVKRTTLARIIPKVKTLR</sequence>
<dbReference type="PANTHER" id="PTHR32347:SF14">
    <property type="entry name" value="EFFLUX SYSTEM COMPONENT YKNX-RELATED"/>
    <property type="match status" value="1"/>
</dbReference>
<dbReference type="InterPro" id="IPR050465">
    <property type="entry name" value="UPF0194_transport"/>
</dbReference>
<dbReference type="Proteomes" id="UP000011996">
    <property type="component" value="Unassembled WGS sequence"/>
</dbReference>
<dbReference type="Gene3D" id="2.40.30.170">
    <property type="match status" value="1"/>
</dbReference>
<accession>M5RVK1</accession>
<feature type="region of interest" description="Disordered" evidence="5">
    <location>
        <begin position="1"/>
        <end position="39"/>
    </location>
</feature>
<evidence type="ECO:0000259" key="8">
    <source>
        <dbReference type="Pfam" id="PF25990"/>
    </source>
</evidence>
<dbReference type="RefSeq" id="WP_008672512.1">
    <property type="nucleotide sequence ID" value="NZ_ANOF01000200.1"/>
</dbReference>
<evidence type="ECO:0000256" key="5">
    <source>
        <dbReference type="SAM" id="MobiDB-lite"/>
    </source>
</evidence>
<dbReference type="Gene3D" id="1.10.287.470">
    <property type="entry name" value="Helix hairpin bin"/>
    <property type="match status" value="1"/>
</dbReference>
<comment type="caution">
    <text evidence="9">The sequence shown here is derived from an EMBL/GenBank/DDBJ whole genome shotgun (WGS) entry which is preliminary data.</text>
</comment>
<dbReference type="AlphaFoldDB" id="M5RVK1"/>
<dbReference type="Pfam" id="PF25990">
    <property type="entry name" value="Beta-barrel_YknX"/>
    <property type="match status" value="1"/>
</dbReference>
<feature type="coiled-coil region" evidence="4">
    <location>
        <begin position="152"/>
        <end position="236"/>
    </location>
</feature>
<keyword evidence="3 4" id="KW-0175">Coiled coil</keyword>
<evidence type="ECO:0000313" key="10">
    <source>
        <dbReference type="Proteomes" id="UP000011996"/>
    </source>
</evidence>
<dbReference type="PATRIC" id="fig|1263868.3.peg.6569"/>
<dbReference type="GO" id="GO:0016020">
    <property type="term" value="C:membrane"/>
    <property type="evidence" value="ECO:0007669"/>
    <property type="project" value="InterPro"/>
</dbReference>
<evidence type="ECO:0000313" key="9">
    <source>
        <dbReference type="EMBL" id="EMI23368.1"/>
    </source>
</evidence>
<dbReference type="Pfam" id="PF25917">
    <property type="entry name" value="BSH_RND"/>
    <property type="match status" value="1"/>
</dbReference>
<dbReference type="STRING" id="1263868.RESH_06056"/>
<dbReference type="GO" id="GO:0030313">
    <property type="term" value="C:cell envelope"/>
    <property type="evidence" value="ECO:0007669"/>
    <property type="project" value="UniProtKB-SubCell"/>
</dbReference>
<dbReference type="PANTHER" id="PTHR32347">
    <property type="entry name" value="EFFLUX SYSTEM COMPONENT YKNX-RELATED"/>
    <property type="match status" value="1"/>
</dbReference>
<dbReference type="SUPFAM" id="SSF111369">
    <property type="entry name" value="HlyD-like secretion proteins"/>
    <property type="match status" value="1"/>
</dbReference>
<evidence type="ECO:0000256" key="1">
    <source>
        <dbReference type="ARBA" id="ARBA00004196"/>
    </source>
</evidence>
<keyword evidence="6" id="KW-0812">Transmembrane</keyword>
<evidence type="ECO:0000256" key="3">
    <source>
        <dbReference type="ARBA" id="ARBA00023054"/>
    </source>
</evidence>
<name>M5RVK1_9BACT</name>
<evidence type="ECO:0000256" key="2">
    <source>
        <dbReference type="ARBA" id="ARBA00009477"/>
    </source>
</evidence>
<dbReference type="NCBIfam" id="TIGR01730">
    <property type="entry name" value="RND_mfp"/>
    <property type="match status" value="1"/>
</dbReference>
<evidence type="ECO:0000259" key="7">
    <source>
        <dbReference type="Pfam" id="PF25917"/>
    </source>
</evidence>
<evidence type="ECO:0000256" key="4">
    <source>
        <dbReference type="SAM" id="Coils"/>
    </source>
</evidence>
<protein>
    <submittedName>
        <fullName evidence="9">Efflux transporter, RND family, MFP subunit</fullName>
    </submittedName>
</protein>
<comment type="subcellular location">
    <subcellularLocation>
        <location evidence="1">Cell envelope</location>
    </subcellularLocation>
</comment>
<comment type="similarity">
    <text evidence="2">Belongs to the membrane fusion protein (MFP) (TC 8.A.1) family.</text>
</comment>
<dbReference type="InterPro" id="IPR058636">
    <property type="entry name" value="Beta-barrel_YknX"/>
</dbReference>
<feature type="domain" description="Multidrug resistance protein MdtA-like barrel-sandwich hybrid" evidence="7">
    <location>
        <begin position="103"/>
        <end position="259"/>
    </location>
</feature>
<dbReference type="Gene3D" id="2.40.420.20">
    <property type="match status" value="1"/>
</dbReference>
<proteinExistence type="inferred from homology"/>
<dbReference type="Gene3D" id="2.40.50.100">
    <property type="match status" value="1"/>
</dbReference>
<gene>
    <name evidence="9" type="ORF">RESH_06056</name>
</gene>
<keyword evidence="6" id="KW-1133">Transmembrane helix</keyword>
<feature type="transmembrane region" description="Helical" evidence="6">
    <location>
        <begin position="49"/>
        <end position="69"/>
    </location>
</feature>
<feature type="compositionally biased region" description="Basic and acidic residues" evidence="5">
    <location>
        <begin position="23"/>
        <end position="37"/>
    </location>
</feature>
<feature type="domain" description="YknX-like beta-barrel" evidence="8">
    <location>
        <begin position="271"/>
        <end position="339"/>
    </location>
</feature>
<keyword evidence="6" id="KW-0472">Membrane</keyword>
<dbReference type="InterPro" id="IPR006143">
    <property type="entry name" value="RND_pump_MFP"/>
</dbReference>
<dbReference type="EMBL" id="ANOF01000200">
    <property type="protein sequence ID" value="EMI23368.1"/>
    <property type="molecule type" value="Genomic_DNA"/>
</dbReference>
<organism evidence="9 10">
    <name type="scientific">Rhodopirellula europaea SH398</name>
    <dbReference type="NCBI Taxonomy" id="1263868"/>
    <lineage>
        <taxon>Bacteria</taxon>
        <taxon>Pseudomonadati</taxon>
        <taxon>Planctomycetota</taxon>
        <taxon>Planctomycetia</taxon>
        <taxon>Pirellulales</taxon>
        <taxon>Pirellulaceae</taxon>
        <taxon>Rhodopirellula</taxon>
    </lineage>
</organism>
<evidence type="ECO:0000256" key="6">
    <source>
        <dbReference type="SAM" id="Phobius"/>
    </source>
</evidence>
<dbReference type="InterPro" id="IPR058625">
    <property type="entry name" value="MdtA-like_BSH"/>
</dbReference>
<dbReference type="GO" id="GO:0022857">
    <property type="term" value="F:transmembrane transporter activity"/>
    <property type="evidence" value="ECO:0007669"/>
    <property type="project" value="InterPro"/>
</dbReference>
<reference evidence="9 10" key="1">
    <citation type="journal article" date="2013" name="Mar. Genomics">
        <title>Expression of sulfatases in Rhodopirellula baltica and the diversity of sulfatases in the genus Rhodopirellula.</title>
        <authorList>
            <person name="Wegner C.E."/>
            <person name="Richter-Heitmann T."/>
            <person name="Klindworth A."/>
            <person name="Klockow C."/>
            <person name="Richter M."/>
            <person name="Achstetter T."/>
            <person name="Glockner F.O."/>
            <person name="Harder J."/>
        </authorList>
    </citation>
    <scope>NUCLEOTIDE SEQUENCE [LARGE SCALE GENOMIC DNA]</scope>
    <source>
        <strain evidence="9 10">SH398</strain>
    </source>
</reference>